<dbReference type="EMBL" id="JAQOWY010000161">
    <property type="protein sequence ID" value="KAK1848822.1"/>
    <property type="molecule type" value="Genomic_DNA"/>
</dbReference>
<evidence type="ECO:0000259" key="16">
    <source>
        <dbReference type="Pfam" id="PF02845"/>
    </source>
</evidence>
<evidence type="ECO:0000256" key="6">
    <source>
        <dbReference type="ARBA" id="ARBA00022454"/>
    </source>
</evidence>
<reference evidence="17" key="1">
    <citation type="submission" date="2023-01" db="EMBL/GenBank/DDBJ databases">
        <title>Colletotrichum chrysophilum M932 genome sequence.</title>
        <authorList>
            <person name="Baroncelli R."/>
        </authorList>
    </citation>
    <scope>NUCLEOTIDE SEQUENCE</scope>
    <source>
        <strain evidence="17">M932</strain>
    </source>
</reference>
<evidence type="ECO:0000256" key="2">
    <source>
        <dbReference type="ARBA" id="ARBA00004496"/>
    </source>
</evidence>
<dbReference type="InterPro" id="IPR003892">
    <property type="entry name" value="CUE"/>
</dbReference>
<comment type="similarity">
    <text evidence="4">Belongs to the DEF1 family.</text>
</comment>
<feature type="domain" description="CUE" evidence="16">
    <location>
        <begin position="71"/>
        <end position="105"/>
    </location>
</feature>
<dbReference type="Proteomes" id="UP001243330">
    <property type="component" value="Unassembled WGS sequence"/>
</dbReference>
<evidence type="ECO:0000256" key="13">
    <source>
        <dbReference type="ARBA" id="ARBA00023204"/>
    </source>
</evidence>
<dbReference type="AlphaFoldDB" id="A0AAD9EIJ9"/>
<evidence type="ECO:0000256" key="3">
    <source>
        <dbReference type="ARBA" id="ARBA00004574"/>
    </source>
</evidence>
<keyword evidence="8" id="KW-0227">DNA damage</keyword>
<dbReference type="CDD" id="cd14368">
    <property type="entry name" value="CUE_DEF1_like"/>
    <property type="match status" value="1"/>
</dbReference>
<keyword evidence="9" id="KW-0833">Ubl conjugation pathway</keyword>
<evidence type="ECO:0000256" key="4">
    <source>
        <dbReference type="ARBA" id="ARBA00005491"/>
    </source>
</evidence>
<dbReference type="InterPro" id="IPR041803">
    <property type="entry name" value="DEF1_CUE"/>
</dbReference>
<sequence>MSEVQTRTAASRGRGSGRGGRGGFASRGGRTQGRTNGDKFDHKDTDDATAFEDQGELGELKKQYGSKTPLIKELFPDWSEQDILYALQETDGDENLAVTRIAEGTYAPPPLTIMRTYHP</sequence>
<proteinExistence type="inferred from homology"/>
<evidence type="ECO:0000256" key="15">
    <source>
        <dbReference type="SAM" id="MobiDB-lite"/>
    </source>
</evidence>
<dbReference type="GO" id="GO:0005737">
    <property type="term" value="C:cytoplasm"/>
    <property type="evidence" value="ECO:0007669"/>
    <property type="project" value="UniProtKB-SubCell"/>
</dbReference>
<feature type="non-terminal residue" evidence="17">
    <location>
        <position position="119"/>
    </location>
</feature>
<protein>
    <recommendedName>
        <fullName evidence="5">RNA polymerase II degradation factor 1</fullName>
    </recommendedName>
</protein>
<feature type="compositionally biased region" description="Basic and acidic residues" evidence="15">
    <location>
        <begin position="36"/>
        <end position="46"/>
    </location>
</feature>
<keyword evidence="14" id="KW-0539">Nucleus</keyword>
<dbReference type="Pfam" id="PF02845">
    <property type="entry name" value="CUE"/>
    <property type="match status" value="1"/>
</dbReference>
<evidence type="ECO:0000313" key="18">
    <source>
        <dbReference type="Proteomes" id="UP001243330"/>
    </source>
</evidence>
<keyword evidence="13" id="KW-0234">DNA repair</keyword>
<dbReference type="GO" id="GO:0000781">
    <property type="term" value="C:chromosome, telomeric region"/>
    <property type="evidence" value="ECO:0007669"/>
    <property type="project" value="UniProtKB-SubCell"/>
</dbReference>
<comment type="subcellular location">
    <subcellularLocation>
        <location evidence="3">Chromosome</location>
        <location evidence="3">Telomere</location>
    </subcellularLocation>
    <subcellularLocation>
        <location evidence="2">Cytoplasm</location>
    </subcellularLocation>
    <subcellularLocation>
        <location evidence="1">Nucleus</location>
    </subcellularLocation>
</comment>
<dbReference type="GO" id="GO:0003677">
    <property type="term" value="F:DNA binding"/>
    <property type="evidence" value="ECO:0007669"/>
    <property type="project" value="UniProtKB-KW"/>
</dbReference>
<dbReference type="GO" id="GO:0043130">
    <property type="term" value="F:ubiquitin binding"/>
    <property type="evidence" value="ECO:0007669"/>
    <property type="project" value="InterPro"/>
</dbReference>
<evidence type="ECO:0000256" key="12">
    <source>
        <dbReference type="ARBA" id="ARBA00023125"/>
    </source>
</evidence>
<comment type="caution">
    <text evidence="17">The sequence shown here is derived from an EMBL/GenBank/DDBJ whole genome shotgun (WGS) entry which is preliminary data.</text>
</comment>
<keyword evidence="18" id="KW-1185">Reference proteome</keyword>
<evidence type="ECO:0000256" key="10">
    <source>
        <dbReference type="ARBA" id="ARBA00022843"/>
    </source>
</evidence>
<evidence type="ECO:0000256" key="7">
    <source>
        <dbReference type="ARBA" id="ARBA00022490"/>
    </source>
</evidence>
<gene>
    <name evidence="17" type="ORF">CCHR01_08587</name>
</gene>
<dbReference type="InterPro" id="IPR009060">
    <property type="entry name" value="UBA-like_sf"/>
</dbReference>
<dbReference type="SUPFAM" id="SSF46934">
    <property type="entry name" value="UBA-like"/>
    <property type="match status" value="1"/>
</dbReference>
<evidence type="ECO:0000256" key="11">
    <source>
        <dbReference type="ARBA" id="ARBA00022895"/>
    </source>
</evidence>
<feature type="compositionally biased region" description="Gly residues" evidence="15">
    <location>
        <begin position="14"/>
        <end position="26"/>
    </location>
</feature>
<organism evidence="17 18">
    <name type="scientific">Colletotrichum chrysophilum</name>
    <dbReference type="NCBI Taxonomy" id="1836956"/>
    <lineage>
        <taxon>Eukaryota</taxon>
        <taxon>Fungi</taxon>
        <taxon>Dikarya</taxon>
        <taxon>Ascomycota</taxon>
        <taxon>Pezizomycotina</taxon>
        <taxon>Sordariomycetes</taxon>
        <taxon>Hypocreomycetidae</taxon>
        <taxon>Glomerellales</taxon>
        <taxon>Glomerellaceae</taxon>
        <taxon>Colletotrichum</taxon>
        <taxon>Colletotrichum gloeosporioides species complex</taxon>
    </lineage>
</organism>
<evidence type="ECO:0000256" key="9">
    <source>
        <dbReference type="ARBA" id="ARBA00022786"/>
    </source>
</evidence>
<feature type="region of interest" description="Disordered" evidence="15">
    <location>
        <begin position="1"/>
        <end position="54"/>
    </location>
</feature>
<dbReference type="GO" id="GO:0005634">
    <property type="term" value="C:nucleus"/>
    <property type="evidence" value="ECO:0007669"/>
    <property type="project" value="UniProtKB-SubCell"/>
</dbReference>
<evidence type="ECO:0000256" key="5">
    <source>
        <dbReference type="ARBA" id="ARBA00020536"/>
    </source>
</evidence>
<dbReference type="GO" id="GO:0006281">
    <property type="term" value="P:DNA repair"/>
    <property type="evidence" value="ECO:0007669"/>
    <property type="project" value="UniProtKB-KW"/>
</dbReference>
<evidence type="ECO:0000313" key="17">
    <source>
        <dbReference type="EMBL" id="KAK1848822.1"/>
    </source>
</evidence>
<keyword evidence="11" id="KW-0779">Telomere</keyword>
<keyword evidence="12" id="KW-0238">DNA-binding</keyword>
<keyword evidence="6" id="KW-0158">Chromosome</keyword>
<keyword evidence="10" id="KW-0832">Ubl conjugation</keyword>
<accession>A0AAD9EIJ9</accession>
<keyword evidence="7" id="KW-0963">Cytoplasm</keyword>
<feature type="compositionally biased region" description="Low complexity" evidence="15">
    <location>
        <begin position="1"/>
        <end position="13"/>
    </location>
</feature>
<evidence type="ECO:0000256" key="14">
    <source>
        <dbReference type="ARBA" id="ARBA00023242"/>
    </source>
</evidence>
<evidence type="ECO:0000256" key="8">
    <source>
        <dbReference type="ARBA" id="ARBA00022763"/>
    </source>
</evidence>
<evidence type="ECO:0000256" key="1">
    <source>
        <dbReference type="ARBA" id="ARBA00004123"/>
    </source>
</evidence>
<name>A0AAD9EIJ9_9PEZI</name>